<organism evidence="22 23">
    <name type="scientific">Engystomops pustulosus</name>
    <name type="common">Tungara frog</name>
    <name type="synonym">Physalaemus pustulosus</name>
    <dbReference type="NCBI Taxonomy" id="76066"/>
    <lineage>
        <taxon>Eukaryota</taxon>
        <taxon>Metazoa</taxon>
        <taxon>Chordata</taxon>
        <taxon>Craniata</taxon>
        <taxon>Vertebrata</taxon>
        <taxon>Euteleostomi</taxon>
        <taxon>Amphibia</taxon>
        <taxon>Batrachia</taxon>
        <taxon>Anura</taxon>
        <taxon>Neobatrachia</taxon>
        <taxon>Hyloidea</taxon>
        <taxon>Leptodactylidae</taxon>
        <taxon>Leiuperinae</taxon>
        <taxon>Engystomops</taxon>
    </lineage>
</organism>
<comment type="caution">
    <text evidence="22">The sequence shown here is derived from an EMBL/GenBank/DDBJ whole genome shotgun (WGS) entry which is preliminary data.</text>
</comment>
<evidence type="ECO:0000256" key="4">
    <source>
        <dbReference type="ARBA" id="ARBA00012483"/>
    </source>
</evidence>
<evidence type="ECO:0000256" key="18">
    <source>
        <dbReference type="ARBA" id="ARBA00041652"/>
    </source>
</evidence>
<dbReference type="PROSITE" id="PS50089">
    <property type="entry name" value="ZF_RING_2"/>
    <property type="match status" value="1"/>
</dbReference>
<dbReference type="Pfam" id="PF18574">
    <property type="entry name" value="zf_C2HC_14"/>
    <property type="match status" value="1"/>
</dbReference>
<evidence type="ECO:0000259" key="21">
    <source>
        <dbReference type="PROSITE" id="PS51803"/>
    </source>
</evidence>
<dbReference type="InterPro" id="IPR001841">
    <property type="entry name" value="Znf_RING"/>
</dbReference>
<feature type="domain" description="C2HC RNF-type" evidence="21">
    <location>
        <begin position="108"/>
        <end position="127"/>
    </location>
</feature>
<dbReference type="GO" id="GO:0016055">
    <property type="term" value="P:Wnt signaling pathway"/>
    <property type="evidence" value="ECO:0007669"/>
    <property type="project" value="UniProtKB-KW"/>
</dbReference>
<keyword evidence="10 19" id="KW-0863">Zinc-finger</keyword>
<dbReference type="GO" id="GO:0003697">
    <property type="term" value="F:single-stranded DNA binding"/>
    <property type="evidence" value="ECO:0007669"/>
    <property type="project" value="TreeGrafter"/>
</dbReference>
<evidence type="ECO:0000259" key="20">
    <source>
        <dbReference type="PROSITE" id="PS50089"/>
    </source>
</evidence>
<dbReference type="FunFam" id="3.30.40.10:FF:000267">
    <property type="entry name" value="E3 ubiquitin-protein ligase RNF138 isoform X1"/>
    <property type="match status" value="1"/>
</dbReference>
<reference evidence="22" key="1">
    <citation type="thesis" date="2020" institute="ProQuest LLC" country="789 East Eisenhower Parkway, Ann Arbor, MI, USA">
        <title>Comparative Genomics and Chromosome Evolution.</title>
        <authorList>
            <person name="Mudd A.B."/>
        </authorList>
    </citation>
    <scope>NUCLEOTIDE SEQUENCE</scope>
    <source>
        <strain evidence="22">237g6f4</strain>
        <tissue evidence="22">Blood</tissue>
    </source>
</reference>
<dbReference type="Proteomes" id="UP000824782">
    <property type="component" value="Unassembled WGS sequence"/>
</dbReference>
<dbReference type="PANTHER" id="PTHR46968:SF2">
    <property type="entry name" value="E3 UBIQUITIN-PROTEIN LIGASE RNF138"/>
    <property type="match status" value="1"/>
</dbReference>
<evidence type="ECO:0000313" key="23">
    <source>
        <dbReference type="Proteomes" id="UP000824782"/>
    </source>
</evidence>
<dbReference type="SMART" id="SM00184">
    <property type="entry name" value="RING"/>
    <property type="match status" value="1"/>
</dbReference>
<comment type="pathway">
    <text evidence="3">Protein modification; protein ubiquitination.</text>
</comment>
<evidence type="ECO:0000256" key="7">
    <source>
        <dbReference type="ARBA" id="ARBA00022687"/>
    </source>
</evidence>
<evidence type="ECO:0000256" key="3">
    <source>
        <dbReference type="ARBA" id="ARBA00004906"/>
    </source>
</evidence>
<evidence type="ECO:0000313" key="22">
    <source>
        <dbReference type="EMBL" id="KAG8567736.1"/>
    </source>
</evidence>
<evidence type="ECO:0000256" key="12">
    <source>
        <dbReference type="ARBA" id="ARBA00022833"/>
    </source>
</evidence>
<dbReference type="GO" id="GO:0008270">
    <property type="term" value="F:zinc ion binding"/>
    <property type="evidence" value="ECO:0007669"/>
    <property type="project" value="UniProtKB-KW"/>
</dbReference>
<dbReference type="Pfam" id="PF13923">
    <property type="entry name" value="zf-C3HC4_2"/>
    <property type="match status" value="1"/>
</dbReference>
<dbReference type="GO" id="GO:0000724">
    <property type="term" value="P:double-strand break repair via homologous recombination"/>
    <property type="evidence" value="ECO:0007669"/>
    <property type="project" value="TreeGrafter"/>
</dbReference>
<evidence type="ECO:0000256" key="16">
    <source>
        <dbReference type="ARBA" id="ARBA00039332"/>
    </source>
</evidence>
<dbReference type="InterPro" id="IPR034734">
    <property type="entry name" value="ZF_C2HC_RNF"/>
</dbReference>
<evidence type="ECO:0000256" key="19">
    <source>
        <dbReference type="PROSITE-ProRule" id="PRU00175"/>
    </source>
</evidence>
<dbReference type="InterPro" id="IPR008598">
    <property type="entry name" value="Di19_Zn-bd"/>
</dbReference>
<evidence type="ECO:0000256" key="8">
    <source>
        <dbReference type="ARBA" id="ARBA00022723"/>
    </source>
</evidence>
<comment type="subcellular location">
    <subcellularLocation>
        <location evidence="2">Chromosome</location>
    </subcellularLocation>
</comment>
<dbReference type="AlphaFoldDB" id="A0AAV7B5C8"/>
<sequence>MLFPVQVGFKSRNISWTQMAEAKALTSVFSENHEAEDFSCSVCQEIFQTPVRTQTCQHVFCRKCLLMAIKASGAHCPLCRGTLSRWERSAPTRASDIELKMRILSLGCTYCGKPVKLSYMRLHYKSCKSYQEEFGTASKDTKLQSDPFSTKPSDTTYKCPLCQHGDLNRKALLDHCNFMHYFEVAEAVCPICSALPCGDASQITGNIVGHLNARHQFNYEEFMNVYLDEEAQFQAAIEKSYQFFY</sequence>
<name>A0AAV7B5C8_ENGPU</name>
<evidence type="ECO:0000256" key="14">
    <source>
        <dbReference type="ARBA" id="ARBA00023125"/>
    </source>
</evidence>
<evidence type="ECO:0000256" key="1">
    <source>
        <dbReference type="ARBA" id="ARBA00000900"/>
    </source>
</evidence>
<keyword evidence="12" id="KW-0862">Zinc</keyword>
<keyword evidence="23" id="KW-1185">Reference proteome</keyword>
<accession>A0AAV7B5C8</accession>
<evidence type="ECO:0000256" key="13">
    <source>
        <dbReference type="ARBA" id="ARBA00022843"/>
    </source>
</evidence>
<keyword evidence="9" id="KW-0227">DNA damage</keyword>
<evidence type="ECO:0000256" key="5">
    <source>
        <dbReference type="ARBA" id="ARBA00022454"/>
    </source>
</evidence>
<dbReference type="PROSITE" id="PS51803">
    <property type="entry name" value="ZF_C2HC_RNF"/>
    <property type="match status" value="1"/>
</dbReference>
<evidence type="ECO:0000256" key="2">
    <source>
        <dbReference type="ARBA" id="ARBA00004286"/>
    </source>
</evidence>
<protein>
    <recommendedName>
        <fullName evidence="16">E3 ubiquitin-protein ligase RNF138</fullName>
        <ecNumber evidence="4">2.3.2.27</ecNumber>
    </recommendedName>
    <alternativeName>
        <fullName evidence="18">RING finger protein 138</fullName>
    </alternativeName>
    <alternativeName>
        <fullName evidence="17">RING-type E3 ubiquitin transferase RNF138</fullName>
    </alternativeName>
</protein>
<dbReference type="InterPro" id="IPR013083">
    <property type="entry name" value="Znf_RING/FYVE/PHD"/>
</dbReference>
<dbReference type="EMBL" id="WNYA01000006">
    <property type="protein sequence ID" value="KAG8567736.1"/>
    <property type="molecule type" value="Genomic_DNA"/>
</dbReference>
<evidence type="ECO:0000256" key="11">
    <source>
        <dbReference type="ARBA" id="ARBA00022786"/>
    </source>
</evidence>
<dbReference type="GO" id="GO:0061630">
    <property type="term" value="F:ubiquitin protein ligase activity"/>
    <property type="evidence" value="ECO:0007669"/>
    <property type="project" value="UniProtKB-EC"/>
</dbReference>
<evidence type="ECO:0000256" key="6">
    <source>
        <dbReference type="ARBA" id="ARBA00022679"/>
    </source>
</evidence>
<dbReference type="Gene3D" id="3.30.40.10">
    <property type="entry name" value="Zinc/RING finger domain, C3HC4 (zinc finger)"/>
    <property type="match status" value="1"/>
</dbReference>
<dbReference type="SUPFAM" id="SSF57850">
    <property type="entry name" value="RING/U-box"/>
    <property type="match status" value="1"/>
</dbReference>
<comment type="catalytic activity">
    <reaction evidence="1">
        <text>S-ubiquitinyl-[E2 ubiquitin-conjugating enzyme]-L-cysteine + [acceptor protein]-L-lysine = [E2 ubiquitin-conjugating enzyme]-L-cysteine + N(6)-ubiquitinyl-[acceptor protein]-L-lysine.</text>
        <dbReference type="EC" id="2.3.2.27"/>
    </reaction>
</comment>
<dbReference type="InterPro" id="IPR017907">
    <property type="entry name" value="Znf_RING_CS"/>
</dbReference>
<dbReference type="CDD" id="cd16544">
    <property type="entry name" value="RING-HC_RNF138"/>
    <property type="match status" value="1"/>
</dbReference>
<feature type="domain" description="RING-type" evidence="20">
    <location>
        <begin position="40"/>
        <end position="80"/>
    </location>
</feature>
<evidence type="ECO:0000256" key="9">
    <source>
        <dbReference type="ARBA" id="ARBA00022763"/>
    </source>
</evidence>
<keyword evidence="15" id="KW-0234">DNA repair</keyword>
<keyword evidence="6" id="KW-0808">Transferase</keyword>
<dbReference type="GO" id="GO:0005634">
    <property type="term" value="C:nucleus"/>
    <property type="evidence" value="ECO:0007669"/>
    <property type="project" value="TreeGrafter"/>
</dbReference>
<dbReference type="GO" id="GO:0010792">
    <property type="term" value="P:DNA double-strand break processing involved in repair via single-strand annealing"/>
    <property type="evidence" value="ECO:0007669"/>
    <property type="project" value="TreeGrafter"/>
</dbReference>
<dbReference type="Pfam" id="PF05605">
    <property type="entry name" value="zf-Di19"/>
    <property type="match status" value="1"/>
</dbReference>
<keyword evidence="11" id="KW-0833">Ubl conjugation pathway</keyword>
<evidence type="ECO:0000256" key="15">
    <source>
        <dbReference type="ARBA" id="ARBA00023204"/>
    </source>
</evidence>
<dbReference type="PROSITE" id="PS00518">
    <property type="entry name" value="ZF_RING_1"/>
    <property type="match status" value="1"/>
</dbReference>
<keyword evidence="8" id="KW-0479">Metal-binding</keyword>
<evidence type="ECO:0000256" key="10">
    <source>
        <dbReference type="ARBA" id="ARBA00022771"/>
    </source>
</evidence>
<evidence type="ECO:0000256" key="17">
    <source>
        <dbReference type="ARBA" id="ARBA00041476"/>
    </source>
</evidence>
<keyword evidence="7" id="KW-0879">Wnt signaling pathway</keyword>
<dbReference type="EC" id="2.3.2.27" evidence="4"/>
<keyword evidence="13" id="KW-0832">Ubl conjugation</keyword>
<proteinExistence type="predicted"/>
<dbReference type="GO" id="GO:0035861">
    <property type="term" value="C:site of double-strand break"/>
    <property type="evidence" value="ECO:0007669"/>
    <property type="project" value="TreeGrafter"/>
</dbReference>
<dbReference type="InterPro" id="IPR052498">
    <property type="entry name" value="E3_ubiq-protein_ligase_RNF138"/>
</dbReference>
<gene>
    <name evidence="22" type="ORF">GDO81_013759</name>
</gene>
<keyword evidence="5" id="KW-0158">Chromosome</keyword>
<keyword evidence="14" id="KW-0238">DNA-binding</keyword>
<dbReference type="PANTHER" id="PTHR46968">
    <property type="entry name" value="E3 UBIQUITIN-PROTEIN LIGASE RNF138"/>
    <property type="match status" value="1"/>
</dbReference>